<accession>A0A1N7MU01</accession>
<proteinExistence type="predicted"/>
<dbReference type="EMBL" id="FTOP01000007">
    <property type="protein sequence ID" value="SIS89441.1"/>
    <property type="molecule type" value="Genomic_DNA"/>
</dbReference>
<keyword evidence="2" id="KW-1185">Reference proteome</keyword>
<reference evidence="2" key="1">
    <citation type="submission" date="2017-01" db="EMBL/GenBank/DDBJ databases">
        <authorList>
            <person name="Varghese N."/>
            <person name="Submissions S."/>
        </authorList>
    </citation>
    <scope>NUCLEOTIDE SEQUENCE [LARGE SCALE GENOMIC DNA]</scope>
    <source>
        <strain evidence="2">DSM 46698</strain>
    </source>
</reference>
<evidence type="ECO:0008006" key="3">
    <source>
        <dbReference type="Google" id="ProtNLM"/>
    </source>
</evidence>
<organism evidence="1 2">
    <name type="scientific">Belliella pelovolcani</name>
    <dbReference type="NCBI Taxonomy" id="529505"/>
    <lineage>
        <taxon>Bacteria</taxon>
        <taxon>Pseudomonadati</taxon>
        <taxon>Bacteroidota</taxon>
        <taxon>Cytophagia</taxon>
        <taxon>Cytophagales</taxon>
        <taxon>Cyclobacteriaceae</taxon>
        <taxon>Belliella</taxon>
    </lineage>
</organism>
<sequence>MMNFKYGYYLLALLLFAACGKSEESKHFSNASGYELVKVDSFQVENLTRVRITDFSESENIYLGYSEAENDVLEISPEGNIIKRVNLSGDGPGKLRNYGPMGLSFGPDQKRVLQMPFVLATYNQAYEQLENMSIRSPLPVRSIIPSGKTAYFMEENHPRYLVGPTTFLSAHLLIYNEVGRDTLQNFSILYPETGELKSIIPYEADSYYKKTPHIYTNLMAKSFFISANKLYVLQGLSESIQVYDLLDFSLIKNIPLTHSDFIKYDPVPLGTVMDDPRIKQLSSMAGRNQKLLEISEDYWLVSYFQGVTESEYELKNSEEQPFRLGDAYDKLKLLIFKNGRQVNGELAAPKGIMLFSLGNNKVLVEEKPSEDIEEEVTRYSIYELRAIN</sequence>
<dbReference type="PROSITE" id="PS51257">
    <property type="entry name" value="PROKAR_LIPOPROTEIN"/>
    <property type="match status" value="1"/>
</dbReference>
<protein>
    <recommendedName>
        <fullName evidence="3">TolB-like 6-blade propeller-like</fullName>
    </recommendedName>
</protein>
<evidence type="ECO:0000313" key="1">
    <source>
        <dbReference type="EMBL" id="SIS89441.1"/>
    </source>
</evidence>
<dbReference type="AlphaFoldDB" id="A0A1N7MU01"/>
<dbReference type="RefSeq" id="WP_245802677.1">
    <property type="nucleotide sequence ID" value="NZ_FTOP01000007.1"/>
</dbReference>
<evidence type="ECO:0000313" key="2">
    <source>
        <dbReference type="Proteomes" id="UP000186026"/>
    </source>
</evidence>
<name>A0A1N7MU01_9BACT</name>
<gene>
    <name evidence="1" type="ORF">SAMN05421761_107130</name>
</gene>
<dbReference type="Proteomes" id="UP000186026">
    <property type="component" value="Unassembled WGS sequence"/>
</dbReference>